<reference evidence="2 4" key="1">
    <citation type="submission" date="2018-04" db="EMBL/GenBank/DDBJ databases">
        <title>Genomic Encyclopedia of Type Strains, Phase III (KMG-III): the genomes of soil and plant-associated and newly described type strains.</title>
        <authorList>
            <person name="Whitman W."/>
        </authorList>
    </citation>
    <scope>NUCLEOTIDE SEQUENCE [LARGE SCALE GENOMIC DNA]</scope>
    <source>
        <strain evidence="2 4">MA101b</strain>
    </source>
</reference>
<dbReference type="RefSeq" id="WP_056411524.1">
    <property type="nucleotide sequence ID" value="NZ_JAPZPS010000007.1"/>
</dbReference>
<organism evidence="2 4">
    <name type="scientific">Sphingomonas aurantiaca</name>
    <dbReference type="NCBI Taxonomy" id="185949"/>
    <lineage>
        <taxon>Bacteria</taxon>
        <taxon>Pseudomonadati</taxon>
        <taxon>Pseudomonadota</taxon>
        <taxon>Alphaproteobacteria</taxon>
        <taxon>Sphingomonadales</taxon>
        <taxon>Sphingomonadaceae</taxon>
        <taxon>Sphingomonas</taxon>
    </lineage>
</organism>
<dbReference type="EMBL" id="QAOG01000001">
    <property type="protein sequence ID" value="PTQ62739.1"/>
    <property type="molecule type" value="Genomic_DNA"/>
</dbReference>
<dbReference type="Gene3D" id="3.30.70.2660">
    <property type="match status" value="1"/>
</dbReference>
<name>A0A2T5GTU2_9SPHN</name>
<reference evidence="3 5" key="2">
    <citation type="submission" date="2019-09" db="EMBL/GenBank/DDBJ databases">
        <authorList>
            <person name="Dittami M. S."/>
        </authorList>
    </citation>
    <scope>NUCLEOTIDE SEQUENCE [LARGE SCALE GENOMIC DNA]</scope>
    <source>
        <strain evidence="3">SPHINGO391</strain>
    </source>
</reference>
<dbReference type="InterPro" id="IPR021124">
    <property type="entry name" value="CRISPR-assoc_prot_Cas5"/>
</dbReference>
<evidence type="ECO:0000313" key="4">
    <source>
        <dbReference type="Proteomes" id="UP000244189"/>
    </source>
</evidence>
<protein>
    <submittedName>
        <fullName evidence="2">CRISPR-associated Cas5d family protein</fullName>
    </submittedName>
</protein>
<proteinExistence type="predicted"/>
<dbReference type="GO" id="GO:0043571">
    <property type="term" value="P:maintenance of CRISPR repeat elements"/>
    <property type="evidence" value="ECO:0007669"/>
    <property type="project" value="InterPro"/>
</dbReference>
<accession>A0A5E7ZLQ5</accession>
<accession>A0A2T5GTU2</accession>
<keyword evidence="1" id="KW-0051">Antiviral defense</keyword>
<evidence type="ECO:0000256" key="1">
    <source>
        <dbReference type="ARBA" id="ARBA00023118"/>
    </source>
</evidence>
<dbReference type="AlphaFoldDB" id="A0A2T5GTU2"/>
<keyword evidence="4" id="KW-1185">Reference proteome</keyword>
<evidence type="ECO:0000313" key="3">
    <source>
        <dbReference type="EMBL" id="VVT17443.1"/>
    </source>
</evidence>
<dbReference type="GO" id="GO:0051607">
    <property type="term" value="P:defense response to virus"/>
    <property type="evidence" value="ECO:0007669"/>
    <property type="project" value="UniProtKB-KW"/>
</dbReference>
<dbReference type="EMBL" id="CABVLI010000040">
    <property type="protein sequence ID" value="VVT17443.1"/>
    <property type="molecule type" value="Genomic_DNA"/>
</dbReference>
<dbReference type="NCBIfam" id="TIGR02593">
    <property type="entry name" value="CRISPR_cas5"/>
    <property type="match status" value="1"/>
</dbReference>
<dbReference type="Pfam" id="PF09704">
    <property type="entry name" value="Cas_Cas5d"/>
    <property type="match status" value="1"/>
</dbReference>
<dbReference type="Proteomes" id="UP000244189">
    <property type="component" value="Unassembled WGS sequence"/>
</dbReference>
<dbReference type="InterPro" id="IPR013422">
    <property type="entry name" value="CRISPR-assoc_prot_Cas5_N"/>
</dbReference>
<evidence type="ECO:0000313" key="2">
    <source>
        <dbReference type="EMBL" id="PTQ62739.1"/>
    </source>
</evidence>
<gene>
    <name evidence="2" type="ORF">C8J26_1022</name>
    <name evidence="3" type="ORF">SPHINGO391_450105</name>
</gene>
<dbReference type="Proteomes" id="UP000326857">
    <property type="component" value="Unassembled WGS sequence"/>
</dbReference>
<sequence length="194" mass="21712">MGFKVLIRGDRACFRRPEFNVDLVSYDAIPPGSARTLFEAIHGPPSIRWTIEQIAILHPIQRHWTTVDHRGMGPRRANILVDVNYMVTASFSLTSVADRSDTAAAHAGSFRRRVVQGRYHHPPFLGLTEFPAAITLLEKDDIPPASHYASESIDFGWMVYDTRNGKDHGLRFFRASAVAGTIVVPPIDSNEFAR</sequence>
<evidence type="ECO:0000313" key="5">
    <source>
        <dbReference type="Proteomes" id="UP000326857"/>
    </source>
</evidence>